<keyword evidence="4" id="KW-0418">Kinase</keyword>
<dbReference type="InterPro" id="IPR008271">
    <property type="entry name" value="Ser/Thr_kinase_AS"/>
</dbReference>
<dbReference type="PROSITE" id="PS50011">
    <property type="entry name" value="PROTEIN_KINASE_DOM"/>
    <property type="match status" value="1"/>
</dbReference>
<gene>
    <name evidence="4" type="ORF">V5N11_015675</name>
</gene>
<comment type="caution">
    <text evidence="4">The sequence shown here is derived from an EMBL/GenBank/DDBJ whole genome shotgun (WGS) entry which is preliminary data.</text>
</comment>
<reference evidence="4 5" key="1">
    <citation type="submission" date="2024-04" db="EMBL/GenBank/DDBJ databases">
        <title>Genome assembly C_amara_ONT_v2.</title>
        <authorList>
            <person name="Yant L."/>
            <person name="Moore C."/>
            <person name="Slenker M."/>
        </authorList>
    </citation>
    <scope>NUCLEOTIDE SEQUENCE [LARGE SCALE GENOMIC DNA]</scope>
    <source>
        <tissue evidence="4">Leaf</tissue>
    </source>
</reference>
<dbReference type="PROSITE" id="PS00108">
    <property type="entry name" value="PROTEIN_KINASE_ST"/>
    <property type="match status" value="1"/>
</dbReference>
<keyword evidence="2" id="KW-0472">Membrane</keyword>
<sequence length="236" mass="27431">MADRDQLLGQLSHLNLVKLIGYCLEDEHHLLVYEFMHNGSLENHLFRRGAYFKPLPWVLRIKVALDAAKGLDFLHSDPVKVIYRDFKASNILLDTNTGKSISPSIDRSIISKHKGLGPQGGFNYFVFQQLYDMKLFSKLREEFQDELLIFLKCLSDLLWLHNVFLHQFSSASDTLYTAQDEQSMKTTEERTMSEPEDVQPTFAVRKRFLNLLKESLCGKYSKYNSLFSMTCYWILA</sequence>
<accession>A0ABD1B262</accession>
<keyword evidence="5" id="KW-1185">Reference proteome</keyword>
<dbReference type="InterPro" id="IPR020635">
    <property type="entry name" value="Tyr_kinase_cat_dom"/>
</dbReference>
<evidence type="ECO:0000313" key="5">
    <source>
        <dbReference type="Proteomes" id="UP001558713"/>
    </source>
</evidence>
<dbReference type="EMBL" id="JBANAX010000404">
    <property type="protein sequence ID" value="KAL1209844.1"/>
    <property type="molecule type" value="Genomic_DNA"/>
</dbReference>
<name>A0ABD1B262_CARAN</name>
<dbReference type="SMART" id="SM00219">
    <property type="entry name" value="TyrKc"/>
    <property type="match status" value="1"/>
</dbReference>
<dbReference type="GO" id="GO:0005886">
    <property type="term" value="C:plasma membrane"/>
    <property type="evidence" value="ECO:0007669"/>
    <property type="project" value="UniProtKB-SubCell"/>
</dbReference>
<dbReference type="Pfam" id="PF07714">
    <property type="entry name" value="PK_Tyr_Ser-Thr"/>
    <property type="match status" value="1"/>
</dbReference>
<keyword evidence="2" id="KW-1003">Cell membrane</keyword>
<evidence type="ECO:0000259" key="3">
    <source>
        <dbReference type="PROSITE" id="PS50011"/>
    </source>
</evidence>
<evidence type="ECO:0000256" key="2">
    <source>
        <dbReference type="ARBA" id="ARBA00022475"/>
    </source>
</evidence>
<evidence type="ECO:0000313" key="4">
    <source>
        <dbReference type="EMBL" id="KAL1209844.1"/>
    </source>
</evidence>
<dbReference type="AlphaFoldDB" id="A0ABD1B262"/>
<dbReference type="InterPro" id="IPR001245">
    <property type="entry name" value="Ser-Thr/Tyr_kinase_cat_dom"/>
</dbReference>
<organism evidence="4 5">
    <name type="scientific">Cardamine amara subsp. amara</name>
    <dbReference type="NCBI Taxonomy" id="228776"/>
    <lineage>
        <taxon>Eukaryota</taxon>
        <taxon>Viridiplantae</taxon>
        <taxon>Streptophyta</taxon>
        <taxon>Embryophyta</taxon>
        <taxon>Tracheophyta</taxon>
        <taxon>Spermatophyta</taxon>
        <taxon>Magnoliopsida</taxon>
        <taxon>eudicotyledons</taxon>
        <taxon>Gunneridae</taxon>
        <taxon>Pentapetalae</taxon>
        <taxon>rosids</taxon>
        <taxon>malvids</taxon>
        <taxon>Brassicales</taxon>
        <taxon>Brassicaceae</taxon>
        <taxon>Cardamineae</taxon>
        <taxon>Cardamine</taxon>
    </lineage>
</organism>
<protein>
    <submittedName>
        <fullName evidence="4">Serine/threonine-protein kinase BIK1</fullName>
    </submittedName>
</protein>
<dbReference type="InterPro" id="IPR011009">
    <property type="entry name" value="Kinase-like_dom_sf"/>
</dbReference>
<dbReference type="PANTHER" id="PTHR45621">
    <property type="entry name" value="OS01G0588500 PROTEIN-RELATED"/>
    <property type="match status" value="1"/>
</dbReference>
<dbReference type="Proteomes" id="UP001558713">
    <property type="component" value="Unassembled WGS sequence"/>
</dbReference>
<dbReference type="InterPro" id="IPR050823">
    <property type="entry name" value="Plant_Ser_Thr_Prot_Kinase"/>
</dbReference>
<evidence type="ECO:0000256" key="1">
    <source>
        <dbReference type="ARBA" id="ARBA00004236"/>
    </source>
</evidence>
<dbReference type="Gene3D" id="1.10.510.10">
    <property type="entry name" value="Transferase(Phosphotransferase) domain 1"/>
    <property type="match status" value="1"/>
</dbReference>
<keyword evidence="4" id="KW-0808">Transferase</keyword>
<feature type="domain" description="Protein kinase" evidence="3">
    <location>
        <begin position="1"/>
        <end position="236"/>
    </location>
</feature>
<proteinExistence type="predicted"/>
<dbReference type="InterPro" id="IPR000719">
    <property type="entry name" value="Prot_kinase_dom"/>
</dbReference>
<dbReference type="SUPFAM" id="SSF56112">
    <property type="entry name" value="Protein kinase-like (PK-like)"/>
    <property type="match status" value="1"/>
</dbReference>
<dbReference type="GO" id="GO:0016301">
    <property type="term" value="F:kinase activity"/>
    <property type="evidence" value="ECO:0007669"/>
    <property type="project" value="UniProtKB-KW"/>
</dbReference>
<comment type="subcellular location">
    <subcellularLocation>
        <location evidence="1">Cell membrane</location>
    </subcellularLocation>
</comment>